<evidence type="ECO:0008006" key="3">
    <source>
        <dbReference type="Google" id="ProtNLM"/>
    </source>
</evidence>
<comment type="caution">
    <text evidence="1">The sequence shown here is derived from an EMBL/GenBank/DDBJ whole genome shotgun (WGS) entry which is preliminary data.</text>
</comment>
<sequence length="106" mass="12189">MSCLVIVAYKPKPGKERELLAAIREQVRLLRSEQFISDHPISLVRARNGAIIEVFEWCSAQSKRRAYDHPAFRALRNDFSKACYYMPLAQLAESSQIFAEFEPVTL</sequence>
<evidence type="ECO:0000313" key="2">
    <source>
        <dbReference type="Proteomes" id="UP001620408"/>
    </source>
</evidence>
<evidence type="ECO:0000313" key="1">
    <source>
        <dbReference type="EMBL" id="MFK2918982.1"/>
    </source>
</evidence>
<gene>
    <name evidence="1" type="ORF">ISS97_17050</name>
</gene>
<dbReference type="Proteomes" id="UP001620408">
    <property type="component" value="Unassembled WGS sequence"/>
</dbReference>
<keyword evidence="2" id="KW-1185">Reference proteome</keyword>
<name>A0ABW8KAN3_9GAMM</name>
<organism evidence="1 2">
    <name type="scientific">Dyella koreensis</name>
    <dbReference type="NCBI Taxonomy" id="311235"/>
    <lineage>
        <taxon>Bacteria</taxon>
        <taxon>Pseudomonadati</taxon>
        <taxon>Pseudomonadota</taxon>
        <taxon>Gammaproteobacteria</taxon>
        <taxon>Lysobacterales</taxon>
        <taxon>Rhodanobacteraceae</taxon>
        <taxon>Dyella</taxon>
    </lineage>
</organism>
<dbReference type="RefSeq" id="WP_379983393.1">
    <property type="nucleotide sequence ID" value="NZ_JADIKD010000012.1"/>
</dbReference>
<dbReference type="EMBL" id="JADIKD010000012">
    <property type="protein sequence ID" value="MFK2918982.1"/>
    <property type="molecule type" value="Genomic_DNA"/>
</dbReference>
<reference evidence="1 2" key="1">
    <citation type="submission" date="2020-10" db="EMBL/GenBank/DDBJ databases">
        <title>Phylogeny of dyella-like bacteria.</title>
        <authorList>
            <person name="Fu J."/>
        </authorList>
    </citation>
    <scope>NUCLEOTIDE SEQUENCE [LARGE SCALE GENOMIC DNA]</scope>
    <source>
        <strain evidence="1 2">BB4</strain>
    </source>
</reference>
<accession>A0ABW8KAN3</accession>
<protein>
    <recommendedName>
        <fullName evidence="3">ABM domain-containing protein</fullName>
    </recommendedName>
</protein>
<proteinExistence type="predicted"/>